<dbReference type="Proteomes" id="UP001209854">
    <property type="component" value="Unassembled WGS sequence"/>
</dbReference>
<organism evidence="1 2">
    <name type="scientific">Endozoicomonas gorgoniicola</name>
    <dbReference type="NCBI Taxonomy" id="1234144"/>
    <lineage>
        <taxon>Bacteria</taxon>
        <taxon>Pseudomonadati</taxon>
        <taxon>Pseudomonadota</taxon>
        <taxon>Gammaproteobacteria</taxon>
        <taxon>Oceanospirillales</taxon>
        <taxon>Endozoicomonadaceae</taxon>
        <taxon>Endozoicomonas</taxon>
    </lineage>
</organism>
<gene>
    <name evidence="1" type="ORF">NX722_20705</name>
</gene>
<comment type="caution">
    <text evidence="1">The sequence shown here is derived from an EMBL/GenBank/DDBJ whole genome shotgun (WGS) entry which is preliminary data.</text>
</comment>
<keyword evidence="2" id="KW-1185">Reference proteome</keyword>
<evidence type="ECO:0000313" key="1">
    <source>
        <dbReference type="EMBL" id="MCW7554997.1"/>
    </source>
</evidence>
<evidence type="ECO:0008006" key="3">
    <source>
        <dbReference type="Google" id="ProtNLM"/>
    </source>
</evidence>
<dbReference type="EMBL" id="JAPFCC010000001">
    <property type="protein sequence ID" value="MCW7554997.1"/>
    <property type="molecule type" value="Genomic_DNA"/>
</dbReference>
<accession>A0ABT3N048</accession>
<name>A0ABT3N048_9GAMM</name>
<evidence type="ECO:0000313" key="2">
    <source>
        <dbReference type="Proteomes" id="UP001209854"/>
    </source>
</evidence>
<protein>
    <recommendedName>
        <fullName evidence="3">LRAT domain-containing protein</fullName>
    </recommendedName>
</protein>
<dbReference type="RefSeq" id="WP_262564760.1">
    <property type="nucleotide sequence ID" value="NZ_JAPFCC010000001.1"/>
</dbReference>
<sequence>MMITDSQSINVPVSRPADGVPVAAEDEATALRLAGAEGKTATFSVSVRSQLTRFIPDCIYNGCQKLGSLLGRKVTERNSVAPALKPDLPSPEMKILQVPPDIRRQMFRQLLLAVCPTKGDADLSTGKSNPAAYTPESLEKPFGLDNKGVSRHFFKKTFHHYWNQTSDVCQLPFDESGDTLFFDSTPELGKLIEKRAEQLINQGLEVNPALSAAINECLDALLIKLDAEIDNAITTKETYSLTALMSSSMITMVVQLLLYSLRTSHVKGDIQAFLDAQKNSSDQAFGRLIIHSTGSHTFVELIRTGDESGRAVGRYPRGRKQNTAALARELTDLPSPFRLDEDGSVLFFDLASGCTFSSTGSINFSELRNIPDISLAMKSSAWVLPAAEYNKYMATTYRLGLLSQEASLVDEYKAYGNQPVSSERIHFPLDESEYQKVSDFLDVKITQCREDTGDCQYDLISQNCMHFAQEVFEQTPYNGYYVDYLSGIRPLERSLVELGSNPWAKKVTHVSSTVMLALTLWPMIKKLATRSCQIIRATAATVSSGLYYIGQSLYDRACRKVLPTEEVASLKKTH</sequence>
<reference evidence="1 2" key="1">
    <citation type="submission" date="2022-10" db="EMBL/GenBank/DDBJ databases">
        <title>High-quality genome sequences of two octocoral-associated bacteria, Endozoicomonas euniceicola EF212 and Endozoicomonas gorgoniicola PS125.</title>
        <authorList>
            <person name="Chiou Y.-J."/>
            <person name="Chen Y.-H."/>
        </authorList>
    </citation>
    <scope>NUCLEOTIDE SEQUENCE [LARGE SCALE GENOMIC DNA]</scope>
    <source>
        <strain evidence="1 2">PS125</strain>
    </source>
</reference>
<proteinExistence type="predicted"/>